<sequence>MALLFSDLEKAADFSIRTEDYKLKTEAEGHDKTDVFHSDSLVQRFSRSSCPEITTRVGKVWFSKDVTLNKMFDEARDQLRCCSSGSVHSVILRQYLSLAWSTSNELAGMSSRDLAVSVSSALAPCTRKAVTWNIASEEILEKELISKPQPLHYPLSCCLVSNRSVLSQKSWCVEVDKPPNLVTIANAKKCLLTRARYECLLRGSARALLIQMRMVEANHWTEQVGINGGVREKTEDAEVVCNPIGRTTISTNQNPCCSQGLNHQPKSTYMGLQPHM</sequence>
<keyword evidence="3" id="KW-1185">Reference proteome</keyword>
<gene>
    <name evidence="2 4" type="primary">LOC134486296</name>
</gene>
<dbReference type="Ensembl" id="ENSRNOT00000040741.3">
    <property type="protein sequence ID" value="ENSRNOP00000048432.1"/>
    <property type="gene ID" value="ENSRNOG00000032177.3"/>
</dbReference>
<dbReference type="Proteomes" id="UP000002494">
    <property type="component" value="Chromosome 3"/>
</dbReference>
<dbReference type="PaxDb" id="10116-ENSRNOP00000048432"/>
<dbReference type="AlphaFoldDB" id="A6HNL8"/>
<name>A6HNL8_RAT</name>
<dbReference type="EMBL" id="AY387077">
    <property type="protein sequence ID" value="AAQ91047.1"/>
    <property type="molecule type" value="mRNA"/>
</dbReference>
<reference evidence="1" key="1">
    <citation type="submission" date="2003-09" db="EMBL/GenBank/DDBJ databases">
        <title>Liver regeneration after PH.</title>
        <authorList>
            <person name="Xu C.S."/>
            <person name="Chang C.F."/>
            <person name="Han H.P."/>
            <person name="Wang G.P."/>
            <person name="Chai L.Q."/>
            <person name="Yuan J.Y."/>
            <person name="Yang K.J."/>
            <person name="Zhao L.F."/>
            <person name="Ma H."/>
            <person name="Wang L."/>
            <person name="Wang S.F."/>
            <person name="Xing X.K."/>
            <person name="Shen G.M."/>
            <person name="Shi J.B."/>
            <person name="Rahman S."/>
            <person name="Wang Q.N."/>
            <person name="Zhang J.B."/>
        </authorList>
    </citation>
    <scope>NUCLEOTIDE SEQUENCE</scope>
    <source>
        <strain evidence="1">Sprague-Dawley</strain>
    </source>
</reference>
<dbReference type="SMR" id="A6HNL8"/>
<dbReference type="GeneID" id="134486296"/>
<reference evidence="2" key="3">
    <citation type="submission" date="2025-05" db="UniProtKB">
        <authorList>
            <consortium name="Ensembl"/>
        </authorList>
    </citation>
    <scope>IDENTIFICATION</scope>
    <source>
        <strain evidence="2">Brown Norway</strain>
    </source>
</reference>
<protein>
    <submittedName>
        <fullName evidence="1">LRRGT00091</fullName>
    </submittedName>
    <submittedName>
        <fullName evidence="2">Uncharacterized LOC134486296</fullName>
    </submittedName>
</protein>
<evidence type="ECO:0000313" key="4">
    <source>
        <dbReference type="RGD" id="402423633"/>
    </source>
</evidence>
<dbReference type="GeneTree" id="ENSGT00530000066696"/>
<dbReference type="KEGG" id="rno:134486296"/>
<dbReference type="RGD" id="402423633">
    <property type="gene designation" value="LOC134486296"/>
</dbReference>
<dbReference type="AGR" id="RGD:402423633"/>
<accession>A6HNL8</accession>
<dbReference type="HOGENOM" id="CLU_1008200_0_0_1"/>
<evidence type="ECO:0000313" key="3">
    <source>
        <dbReference type="Proteomes" id="UP000002494"/>
    </source>
</evidence>
<proteinExistence type="evidence at transcript level"/>
<evidence type="ECO:0000313" key="2">
    <source>
        <dbReference type="Ensembl" id="ENSRNOP00000048432.1"/>
    </source>
</evidence>
<dbReference type="RefSeq" id="XP_063141267.1">
    <property type="nucleotide sequence ID" value="XM_063285197.1"/>
</dbReference>
<evidence type="ECO:0000313" key="1">
    <source>
        <dbReference type="EMBL" id="AAQ91047.1"/>
    </source>
</evidence>
<accession>Q6TUF3</accession>
<organism evidence="1">
    <name type="scientific">Rattus norvegicus</name>
    <name type="common">Rat</name>
    <dbReference type="NCBI Taxonomy" id="10116"/>
    <lineage>
        <taxon>Eukaryota</taxon>
        <taxon>Metazoa</taxon>
        <taxon>Chordata</taxon>
        <taxon>Craniata</taxon>
        <taxon>Vertebrata</taxon>
        <taxon>Euteleostomi</taxon>
        <taxon>Mammalia</taxon>
        <taxon>Eutheria</taxon>
        <taxon>Euarchontoglires</taxon>
        <taxon>Glires</taxon>
        <taxon>Rodentia</taxon>
        <taxon>Myomorpha</taxon>
        <taxon>Muroidea</taxon>
        <taxon>Muridae</taxon>
        <taxon>Murinae</taxon>
        <taxon>Rattus</taxon>
    </lineage>
</organism>
<reference evidence="2 3" key="2">
    <citation type="journal article" date="2004" name="Nature">
        <title>Genome sequence of the Brown Norway rat yields insights into mammalian evolution.</title>
        <authorList>
            <consortium name="Rat Genome Sequencing Project Consortium"/>
            <person name="Gibbs R.A."/>
            <person name="Weinstock G.M."/>
            <person name="Metzker M.L."/>
            <person name="Muzny D.M."/>
            <person name="Sodergren E.J."/>
            <person name="Scherer S."/>
            <person name="Scott G."/>
            <person name="Steffen D."/>
            <person name="Worley K.C."/>
            <person name="Burch P.E."/>
            <person name="Okwuonu G."/>
            <person name="Hines S."/>
            <person name="Lewis L."/>
            <person name="Deramo C."/>
            <person name="Delgado O."/>
            <person name="Dugan-Rocha S."/>
            <person name="Miner G."/>
            <person name="Morgan M."/>
            <person name="Hawes A."/>
            <person name="Gill R."/>
            <person name="Holt R.A."/>
            <person name="Adams M.D."/>
            <person name="Amanatides P.G."/>
            <person name="Baden-Tillson H."/>
            <person name="Barnstead M."/>
            <person name="Chin S."/>
            <person name="Evans C.A."/>
            <person name="Ferriera S."/>
            <person name="Fosler C."/>
            <person name="Glodek A."/>
            <person name="Gu Z."/>
            <person name="Jennings D."/>
            <person name="Kraft C.L."/>
            <person name="Nguyen T."/>
            <person name="Pfannkoch C.M."/>
            <person name="Sitter C."/>
            <person name="Sutton G.G."/>
            <person name="Venter J.C."/>
            <person name="Woodage T."/>
            <person name="Smith D."/>
            <person name="Lee H.-M."/>
            <person name="Gustafson E."/>
            <person name="Cahill P."/>
            <person name="Kana A."/>
            <person name="Doucette-Stamm L."/>
            <person name="Weinstock K."/>
            <person name="Fechtel K."/>
            <person name="Weiss R.B."/>
            <person name="Dunn D.M."/>
            <person name="Green E.D."/>
            <person name="Blakesley R.W."/>
            <person name="Bouffard G.G."/>
            <person name="De Jong P.J."/>
            <person name="Osoegawa K."/>
            <person name="Zhu B."/>
            <person name="Marra M."/>
            <person name="Schein J."/>
            <person name="Bosdet I."/>
            <person name="Fjell C."/>
            <person name="Jones S."/>
            <person name="Krzywinski M."/>
            <person name="Mathewson C."/>
            <person name="Siddiqui A."/>
            <person name="Wye N."/>
            <person name="McPherson J."/>
            <person name="Zhao S."/>
            <person name="Fraser C.M."/>
            <person name="Shetty J."/>
            <person name="Shatsman S."/>
            <person name="Geer K."/>
            <person name="Chen Y."/>
            <person name="Abramzon S."/>
            <person name="Nierman W.C."/>
            <person name="Havlak P.H."/>
            <person name="Chen R."/>
            <person name="Durbin K.J."/>
            <person name="Egan A."/>
            <person name="Ren Y."/>
            <person name="Song X.-Z."/>
            <person name="Li B."/>
            <person name="Liu Y."/>
            <person name="Qin X."/>
            <person name="Cawley S."/>
            <person name="Cooney A.J."/>
            <person name="D'Souza L.M."/>
            <person name="Martin K."/>
            <person name="Wu J.Q."/>
            <person name="Gonzalez-Garay M.L."/>
            <person name="Jackson A.R."/>
            <person name="Kalafus K.J."/>
            <person name="McLeod M.P."/>
            <person name="Milosavljevic A."/>
            <person name="Virk D."/>
            <person name="Volkov A."/>
            <person name="Wheeler D.A."/>
            <person name="Zhang Z."/>
            <person name="Bailey J.A."/>
            <person name="Eichler E.E."/>
            <person name="Tuzun E."/>
            <person name="Birney E."/>
            <person name="Mongin E."/>
            <person name="Ureta-Vidal A."/>
            <person name="Woodwark C."/>
            <person name="Zdobnov E."/>
            <person name="Bork P."/>
            <person name="Suyama M."/>
            <person name="Torrents D."/>
            <person name="Alexandersson M."/>
            <person name="Trask B.J."/>
            <person name="Young J.M."/>
            <person name="Huang H."/>
            <person name="Wang H."/>
            <person name="Xing H."/>
            <person name="Daniels S."/>
            <person name="Gietzen D."/>
            <person name="Schmidt J."/>
            <person name="Stevens K."/>
            <person name="Vitt U."/>
            <person name="Wingrove J."/>
            <person name="Camara F."/>
            <person name="Mar Alba M."/>
            <person name="Abril J.F."/>
            <person name="Guigo R."/>
            <person name="Smit A."/>
            <person name="Dubchak I."/>
            <person name="Rubin E.M."/>
            <person name="Couronne O."/>
            <person name="Poliakov A."/>
            <person name="Huebner N."/>
            <person name="Ganten D."/>
            <person name="Goesele C."/>
            <person name="Hummel O."/>
            <person name="Kreitler T."/>
            <person name="Lee Y.-A."/>
            <person name="Monti J."/>
            <person name="Schulz H."/>
            <person name="Zimdahl H."/>
            <person name="Himmelbauer H."/>
            <person name="Lehrach H."/>
            <person name="Jacob H.J."/>
            <person name="Bromberg S."/>
            <person name="Gullings-Handley J."/>
            <person name="Jensen-Seaman M.I."/>
            <person name="Kwitek A.E."/>
            <person name="Lazar J."/>
            <person name="Pasko D."/>
            <person name="Tonellato P.J."/>
            <person name="Twigger S."/>
            <person name="Ponting C.P."/>
            <person name="Duarte J.M."/>
            <person name="Rice S."/>
            <person name="Goodstadt L."/>
            <person name="Beatson S.A."/>
            <person name="Emes R.D."/>
            <person name="Winter E.E."/>
            <person name="Webber C."/>
            <person name="Brandt P."/>
            <person name="Nyakatura G."/>
            <person name="Adetobi M."/>
            <person name="Chiaromonte F."/>
            <person name="Elnitski L."/>
            <person name="Eswara P."/>
            <person name="Hardison R.C."/>
            <person name="Hou M."/>
            <person name="Kolbe D."/>
            <person name="Makova K."/>
            <person name="Miller W."/>
            <person name="Nekrutenko A."/>
            <person name="Riemer C."/>
            <person name="Schwartz S."/>
            <person name="Taylor J."/>
            <person name="Yang S."/>
            <person name="Zhang Y."/>
            <person name="Lindpaintner K."/>
            <person name="Andrews T.D."/>
            <person name="Caccamo M."/>
            <person name="Clamp M."/>
            <person name="Clarke L."/>
            <person name="Curwen V."/>
            <person name="Durbin R.M."/>
            <person name="Eyras E."/>
            <person name="Searle S.M."/>
            <person name="Cooper G.M."/>
            <person name="Batzoglou S."/>
            <person name="Brudno M."/>
            <person name="Sidow A."/>
            <person name="Stone E.A."/>
            <person name="Payseur B.A."/>
            <person name="Bourque G."/>
            <person name="Lopez-Otin C."/>
            <person name="Puente X.S."/>
            <person name="Chakrabarti K."/>
            <person name="Chatterji S."/>
            <person name="Dewey C."/>
            <person name="Pachter L."/>
            <person name="Bray N."/>
            <person name="Yap V.B."/>
            <person name="Caspi A."/>
            <person name="Tesler G."/>
            <person name="Pevzner P.A."/>
            <person name="Haussler D."/>
            <person name="Roskin K.M."/>
            <person name="Baertsch R."/>
            <person name="Clawson H."/>
            <person name="Furey T.S."/>
            <person name="Hinrichs A.S."/>
            <person name="Karolchik D."/>
            <person name="Kent W.J."/>
            <person name="Rosenbloom K.R."/>
            <person name="Trumbower H."/>
            <person name="Weirauch M."/>
            <person name="Cooper D.N."/>
            <person name="Stenson P.D."/>
            <person name="Ma B."/>
            <person name="Brent M."/>
            <person name="Arumugam M."/>
            <person name="Shteynberg D."/>
            <person name="Copley R.R."/>
            <person name="Taylor M.S."/>
            <person name="Riethman H."/>
            <person name="Mudunuri U."/>
            <person name="Peterson J."/>
            <person name="Guyer M."/>
            <person name="Felsenfeld A."/>
            <person name="Old S."/>
            <person name="Mockrin S."/>
            <person name="Collins F.S."/>
        </authorList>
    </citation>
    <scope>NUCLEOTIDE SEQUENCE [LARGE SCALE GENOMIC DNA]</scope>
    <source>
        <strain evidence="2 3">Brown Norway</strain>
    </source>
</reference>
<dbReference type="UCSC" id="RGD:1560877">
    <property type="organism name" value="rat"/>
</dbReference>